<dbReference type="OrthoDB" id="2199717at2759"/>
<evidence type="ECO:0000313" key="2">
    <source>
        <dbReference type="EMBL" id="ORD93014.1"/>
    </source>
</evidence>
<feature type="region of interest" description="Disordered" evidence="1">
    <location>
        <begin position="77"/>
        <end position="105"/>
    </location>
</feature>
<organism evidence="2 3">
    <name type="scientific">Enterospora canceri</name>
    <dbReference type="NCBI Taxonomy" id="1081671"/>
    <lineage>
        <taxon>Eukaryota</taxon>
        <taxon>Fungi</taxon>
        <taxon>Fungi incertae sedis</taxon>
        <taxon>Microsporidia</taxon>
        <taxon>Enterocytozoonidae</taxon>
        <taxon>Enterospora</taxon>
    </lineage>
</organism>
<reference evidence="2 3" key="1">
    <citation type="journal article" date="2017" name="Environ. Microbiol.">
        <title>Decay of the glycolytic pathway and adaptation to intranuclear parasitism within Enterocytozoonidae microsporidia.</title>
        <authorList>
            <person name="Wiredu Boakye D."/>
            <person name="Jaroenlak P."/>
            <person name="Prachumwat A."/>
            <person name="Williams T.A."/>
            <person name="Bateman K.S."/>
            <person name="Itsathitphaisarn O."/>
            <person name="Sritunyalucksana K."/>
            <person name="Paszkiewicz K.H."/>
            <person name="Moore K.A."/>
            <person name="Stentiford G.D."/>
            <person name="Williams B.A."/>
        </authorList>
    </citation>
    <scope>NUCLEOTIDE SEQUENCE [LARGE SCALE GENOMIC DNA]</scope>
    <source>
        <strain evidence="2 3">GB1</strain>
    </source>
</reference>
<sequence>MVEYLNSVNSGINMDNSVVKDDINTLRKMPEFTFKELNLTRNLTPSNSHAHVYKKFENASNNSEDERQPNGFTAYVSEPRVAGSTPPNANNLFFNNPVHDKKDKK</sequence>
<comment type="caution">
    <text evidence="2">The sequence shown here is derived from an EMBL/GenBank/DDBJ whole genome shotgun (WGS) entry which is preliminary data.</text>
</comment>
<gene>
    <name evidence="2" type="ORF">ECANGB1_1812</name>
</gene>
<proteinExistence type="predicted"/>
<evidence type="ECO:0000313" key="3">
    <source>
        <dbReference type="Proteomes" id="UP000192639"/>
    </source>
</evidence>
<dbReference type="VEuPathDB" id="MicrosporidiaDB:ECANGB1_1812"/>
<evidence type="ECO:0000256" key="1">
    <source>
        <dbReference type="SAM" id="MobiDB-lite"/>
    </source>
</evidence>
<feature type="compositionally biased region" description="Low complexity" evidence="1">
    <location>
        <begin position="86"/>
        <end position="97"/>
    </location>
</feature>
<dbReference type="EMBL" id="LWDP01000291">
    <property type="protein sequence ID" value="ORD93014.1"/>
    <property type="molecule type" value="Genomic_DNA"/>
</dbReference>
<keyword evidence="3" id="KW-1185">Reference proteome</keyword>
<dbReference type="AlphaFoldDB" id="A0A1Y1S4H9"/>
<protein>
    <submittedName>
        <fullName evidence="2">Uncharacterized protein</fullName>
    </submittedName>
</protein>
<dbReference type="Proteomes" id="UP000192639">
    <property type="component" value="Unassembled WGS sequence"/>
</dbReference>
<name>A0A1Y1S4H9_9MICR</name>
<accession>A0A1Y1S4H9</accession>